<accession>A0A1L9VKJ5</accession>
<organism evidence="2 3">
    <name type="scientific">Aspergillus glaucus CBS 516.65</name>
    <dbReference type="NCBI Taxonomy" id="1160497"/>
    <lineage>
        <taxon>Eukaryota</taxon>
        <taxon>Fungi</taxon>
        <taxon>Dikarya</taxon>
        <taxon>Ascomycota</taxon>
        <taxon>Pezizomycotina</taxon>
        <taxon>Eurotiomycetes</taxon>
        <taxon>Eurotiomycetidae</taxon>
        <taxon>Eurotiales</taxon>
        <taxon>Aspergillaceae</taxon>
        <taxon>Aspergillus</taxon>
        <taxon>Aspergillus subgen. Aspergillus</taxon>
    </lineage>
</organism>
<feature type="region of interest" description="Disordered" evidence="1">
    <location>
        <begin position="156"/>
        <end position="199"/>
    </location>
</feature>
<gene>
    <name evidence="2" type="ORF">ASPGLDRAFT_25863</name>
</gene>
<proteinExistence type="predicted"/>
<reference evidence="3" key="1">
    <citation type="journal article" date="2017" name="Genome Biol.">
        <title>Comparative genomics reveals high biological diversity and specific adaptations in the industrially and medically important fungal genus Aspergillus.</title>
        <authorList>
            <person name="de Vries R.P."/>
            <person name="Riley R."/>
            <person name="Wiebenga A."/>
            <person name="Aguilar-Osorio G."/>
            <person name="Amillis S."/>
            <person name="Uchima C.A."/>
            <person name="Anderluh G."/>
            <person name="Asadollahi M."/>
            <person name="Askin M."/>
            <person name="Barry K."/>
            <person name="Battaglia E."/>
            <person name="Bayram O."/>
            <person name="Benocci T."/>
            <person name="Braus-Stromeyer S.A."/>
            <person name="Caldana C."/>
            <person name="Canovas D."/>
            <person name="Cerqueira G.C."/>
            <person name="Chen F."/>
            <person name="Chen W."/>
            <person name="Choi C."/>
            <person name="Clum A."/>
            <person name="Dos Santos R.A."/>
            <person name="Damasio A.R."/>
            <person name="Diallinas G."/>
            <person name="Emri T."/>
            <person name="Fekete E."/>
            <person name="Flipphi M."/>
            <person name="Freyberg S."/>
            <person name="Gallo A."/>
            <person name="Gournas C."/>
            <person name="Habgood R."/>
            <person name="Hainaut M."/>
            <person name="Harispe M.L."/>
            <person name="Henrissat B."/>
            <person name="Hilden K.S."/>
            <person name="Hope R."/>
            <person name="Hossain A."/>
            <person name="Karabika E."/>
            <person name="Karaffa L."/>
            <person name="Karanyi Z."/>
            <person name="Krasevec N."/>
            <person name="Kuo A."/>
            <person name="Kusch H."/>
            <person name="LaButti K."/>
            <person name="Lagendijk E.L."/>
            <person name="Lapidus A."/>
            <person name="Levasseur A."/>
            <person name="Lindquist E."/>
            <person name="Lipzen A."/>
            <person name="Logrieco A.F."/>
            <person name="MacCabe A."/>
            <person name="Maekelae M.R."/>
            <person name="Malavazi I."/>
            <person name="Melin P."/>
            <person name="Meyer V."/>
            <person name="Mielnichuk N."/>
            <person name="Miskei M."/>
            <person name="Molnar A.P."/>
            <person name="Mule G."/>
            <person name="Ngan C.Y."/>
            <person name="Orejas M."/>
            <person name="Orosz E."/>
            <person name="Ouedraogo J.P."/>
            <person name="Overkamp K.M."/>
            <person name="Park H.-S."/>
            <person name="Perrone G."/>
            <person name="Piumi F."/>
            <person name="Punt P.J."/>
            <person name="Ram A.F."/>
            <person name="Ramon A."/>
            <person name="Rauscher S."/>
            <person name="Record E."/>
            <person name="Riano-Pachon D.M."/>
            <person name="Robert V."/>
            <person name="Roehrig J."/>
            <person name="Ruller R."/>
            <person name="Salamov A."/>
            <person name="Salih N.S."/>
            <person name="Samson R.A."/>
            <person name="Sandor E."/>
            <person name="Sanguinetti M."/>
            <person name="Schuetze T."/>
            <person name="Sepcic K."/>
            <person name="Shelest E."/>
            <person name="Sherlock G."/>
            <person name="Sophianopoulou V."/>
            <person name="Squina F.M."/>
            <person name="Sun H."/>
            <person name="Susca A."/>
            <person name="Todd R.B."/>
            <person name="Tsang A."/>
            <person name="Unkles S.E."/>
            <person name="van de Wiele N."/>
            <person name="van Rossen-Uffink D."/>
            <person name="Oliveira J.V."/>
            <person name="Vesth T.C."/>
            <person name="Visser J."/>
            <person name="Yu J.-H."/>
            <person name="Zhou M."/>
            <person name="Andersen M.R."/>
            <person name="Archer D.B."/>
            <person name="Baker S.E."/>
            <person name="Benoit I."/>
            <person name="Brakhage A.A."/>
            <person name="Braus G.H."/>
            <person name="Fischer R."/>
            <person name="Frisvad J.C."/>
            <person name="Goldman G.H."/>
            <person name="Houbraken J."/>
            <person name="Oakley B."/>
            <person name="Pocsi I."/>
            <person name="Scazzocchio C."/>
            <person name="Seiboth B."/>
            <person name="vanKuyk P.A."/>
            <person name="Wortman J."/>
            <person name="Dyer P.S."/>
            <person name="Grigoriev I.V."/>
        </authorList>
    </citation>
    <scope>NUCLEOTIDE SEQUENCE [LARGE SCALE GENOMIC DNA]</scope>
    <source>
        <strain evidence="3">CBS 516.65</strain>
    </source>
</reference>
<dbReference type="VEuPathDB" id="FungiDB:ASPGLDRAFT_25863"/>
<protein>
    <submittedName>
        <fullName evidence="2">Uncharacterized protein</fullName>
    </submittedName>
</protein>
<dbReference type="Proteomes" id="UP000184300">
    <property type="component" value="Unassembled WGS sequence"/>
</dbReference>
<name>A0A1L9VKJ5_ASPGL</name>
<sequence length="199" mass="22312">MSTFGGTPERRQREKEERRWNRRNGVGSSRLFVDSSNSSSSSSSDEFCSLPSHSESGNDDGEEEESESSESESGSERWQRSGRTYPVDDSDSDDSKLGKCTFMGNLKRQRRMAARYSKPPPNDQLLYTNEPRTPLADLSVCFATFTIYFSTLRQSLRPKSKGTVGDSPDSPDSPYPNLFEGSCAGRLSGDRQQKRRPHT</sequence>
<evidence type="ECO:0000313" key="3">
    <source>
        <dbReference type="Proteomes" id="UP000184300"/>
    </source>
</evidence>
<keyword evidence="3" id="KW-1185">Reference proteome</keyword>
<feature type="compositionally biased region" description="Low complexity" evidence="1">
    <location>
        <begin position="28"/>
        <end position="55"/>
    </location>
</feature>
<dbReference type="GeneID" id="34459776"/>
<feature type="compositionally biased region" description="Basic and acidic residues" evidence="1">
    <location>
        <begin position="8"/>
        <end position="19"/>
    </location>
</feature>
<dbReference type="EMBL" id="KV878897">
    <property type="protein sequence ID" value="OJJ84421.1"/>
    <property type="molecule type" value="Genomic_DNA"/>
</dbReference>
<feature type="compositionally biased region" description="Acidic residues" evidence="1">
    <location>
        <begin position="57"/>
        <end position="70"/>
    </location>
</feature>
<feature type="region of interest" description="Disordered" evidence="1">
    <location>
        <begin position="1"/>
        <end position="128"/>
    </location>
</feature>
<evidence type="ECO:0000313" key="2">
    <source>
        <dbReference type="EMBL" id="OJJ84421.1"/>
    </source>
</evidence>
<evidence type="ECO:0000256" key="1">
    <source>
        <dbReference type="SAM" id="MobiDB-lite"/>
    </source>
</evidence>
<dbReference type="AlphaFoldDB" id="A0A1L9VKJ5"/>
<dbReference type="RefSeq" id="XP_022401119.1">
    <property type="nucleotide sequence ID" value="XM_022543515.1"/>
</dbReference>